<dbReference type="Pfam" id="PF08245">
    <property type="entry name" value="Mur_ligase_M"/>
    <property type="match status" value="1"/>
</dbReference>
<dbReference type="OrthoDB" id="9800958at2"/>
<feature type="domain" description="Mur ligase C-terminal" evidence="13">
    <location>
        <begin position="320"/>
        <end position="441"/>
    </location>
</feature>
<feature type="domain" description="Mur ligase N-terminal catalytic" evidence="12">
    <location>
        <begin position="30"/>
        <end position="77"/>
    </location>
</feature>
<evidence type="ECO:0000256" key="9">
    <source>
        <dbReference type="ARBA" id="ARBA00023316"/>
    </source>
</evidence>
<dbReference type="GO" id="GO:0008360">
    <property type="term" value="P:regulation of cell shape"/>
    <property type="evidence" value="ECO:0007669"/>
    <property type="project" value="UniProtKB-KW"/>
</dbReference>
<evidence type="ECO:0000256" key="2">
    <source>
        <dbReference type="ARBA" id="ARBA00022598"/>
    </source>
</evidence>
<dbReference type="GO" id="GO:0051301">
    <property type="term" value="P:cell division"/>
    <property type="evidence" value="ECO:0007669"/>
    <property type="project" value="UniProtKB-KW"/>
</dbReference>
<evidence type="ECO:0000256" key="10">
    <source>
        <dbReference type="HAMAP-Rule" id="MF_02019"/>
    </source>
</evidence>
<dbReference type="Pfam" id="PF01225">
    <property type="entry name" value="Mur_ligase"/>
    <property type="match status" value="1"/>
</dbReference>
<evidence type="ECO:0000313" key="16">
    <source>
        <dbReference type="Proteomes" id="UP000282515"/>
    </source>
</evidence>
<accession>A0A3L8PPX1</accession>
<comment type="pathway">
    <text evidence="10 11">Cell wall biogenesis; peptidoglycan biosynthesis.</text>
</comment>
<evidence type="ECO:0000259" key="13">
    <source>
        <dbReference type="Pfam" id="PF02875"/>
    </source>
</evidence>
<dbReference type="InterPro" id="IPR051046">
    <property type="entry name" value="MurCDEF_CellWall_CoF430Synth"/>
</dbReference>
<dbReference type="UniPathway" id="UPA00219"/>
<keyword evidence="6 10" id="KW-0133">Cell shape</keyword>
<evidence type="ECO:0000256" key="1">
    <source>
        <dbReference type="ARBA" id="ARBA00022490"/>
    </source>
</evidence>
<protein>
    <recommendedName>
        <fullName evidence="10 11">UDP-N-acetylmuramoyl-tripeptide--D-alanyl-D-alanine ligase</fullName>
        <ecNumber evidence="10 11">6.3.2.10</ecNumber>
    </recommendedName>
    <alternativeName>
        <fullName evidence="10">D-alanyl-D-alanine-adding enzyme</fullName>
    </alternativeName>
</protein>
<reference evidence="15 16" key="1">
    <citation type="submission" date="2018-10" db="EMBL/GenBank/DDBJ databases">
        <title>Aeromicrobium sp. 9W16Y-2 whole genome shotgun sequence.</title>
        <authorList>
            <person name="Li F."/>
        </authorList>
    </citation>
    <scope>NUCLEOTIDE SEQUENCE [LARGE SCALE GENOMIC DNA]</scope>
    <source>
        <strain evidence="15 16">9W16Y-2</strain>
    </source>
</reference>
<evidence type="ECO:0000256" key="11">
    <source>
        <dbReference type="RuleBase" id="RU004136"/>
    </source>
</evidence>
<dbReference type="GO" id="GO:0047480">
    <property type="term" value="F:UDP-N-acetylmuramoyl-tripeptide-D-alanyl-D-alanine ligase activity"/>
    <property type="evidence" value="ECO:0007669"/>
    <property type="project" value="UniProtKB-UniRule"/>
</dbReference>
<dbReference type="Gene3D" id="3.40.1390.10">
    <property type="entry name" value="MurE/MurF, N-terminal domain"/>
    <property type="match status" value="1"/>
</dbReference>
<keyword evidence="16" id="KW-1185">Reference proteome</keyword>
<evidence type="ECO:0000313" key="15">
    <source>
        <dbReference type="EMBL" id="RLV56072.1"/>
    </source>
</evidence>
<dbReference type="InterPro" id="IPR035911">
    <property type="entry name" value="MurE/MurF_N"/>
</dbReference>
<dbReference type="GO" id="GO:0071555">
    <property type="term" value="P:cell wall organization"/>
    <property type="evidence" value="ECO:0007669"/>
    <property type="project" value="UniProtKB-KW"/>
</dbReference>
<evidence type="ECO:0000256" key="3">
    <source>
        <dbReference type="ARBA" id="ARBA00022618"/>
    </source>
</evidence>
<dbReference type="EMBL" id="RDBF01000005">
    <property type="protein sequence ID" value="RLV56072.1"/>
    <property type="molecule type" value="Genomic_DNA"/>
</dbReference>
<proteinExistence type="inferred from homology"/>
<dbReference type="GO" id="GO:0005524">
    <property type="term" value="F:ATP binding"/>
    <property type="evidence" value="ECO:0007669"/>
    <property type="project" value="UniProtKB-UniRule"/>
</dbReference>
<comment type="function">
    <text evidence="10 11">Involved in cell wall formation. Catalyzes the final step in the synthesis of UDP-N-acetylmuramoyl-pentapeptide, the precursor of murein.</text>
</comment>
<name>A0A3L8PPX1_9ACTN</name>
<dbReference type="PANTHER" id="PTHR43024">
    <property type="entry name" value="UDP-N-ACETYLMURAMOYL-TRIPEPTIDE--D-ALANYL-D-ALANINE LIGASE"/>
    <property type="match status" value="1"/>
</dbReference>
<dbReference type="InterPro" id="IPR000713">
    <property type="entry name" value="Mur_ligase_N"/>
</dbReference>
<dbReference type="InterPro" id="IPR013221">
    <property type="entry name" value="Mur_ligase_cen"/>
</dbReference>
<dbReference type="InterPro" id="IPR005863">
    <property type="entry name" value="UDP-N-AcMur_synth"/>
</dbReference>
<keyword evidence="7 10" id="KW-0573">Peptidoglycan synthesis</keyword>
<evidence type="ECO:0000256" key="6">
    <source>
        <dbReference type="ARBA" id="ARBA00022960"/>
    </source>
</evidence>
<comment type="subcellular location">
    <subcellularLocation>
        <location evidence="10 11">Cytoplasm</location>
    </subcellularLocation>
</comment>
<dbReference type="Gene3D" id="3.40.1190.10">
    <property type="entry name" value="Mur-like, catalytic domain"/>
    <property type="match status" value="1"/>
</dbReference>
<comment type="catalytic activity">
    <reaction evidence="10 11">
        <text>D-alanyl-D-alanine + UDP-N-acetyl-alpha-D-muramoyl-L-alanyl-gamma-D-glutamyl-meso-2,6-diaminopimelate + ATP = UDP-N-acetyl-alpha-D-muramoyl-L-alanyl-gamma-D-glutamyl-meso-2,6-diaminopimeloyl-D-alanyl-D-alanine + ADP + phosphate + H(+)</text>
        <dbReference type="Rhea" id="RHEA:28374"/>
        <dbReference type="ChEBI" id="CHEBI:15378"/>
        <dbReference type="ChEBI" id="CHEBI:30616"/>
        <dbReference type="ChEBI" id="CHEBI:43474"/>
        <dbReference type="ChEBI" id="CHEBI:57822"/>
        <dbReference type="ChEBI" id="CHEBI:61386"/>
        <dbReference type="ChEBI" id="CHEBI:83905"/>
        <dbReference type="ChEBI" id="CHEBI:456216"/>
        <dbReference type="EC" id="6.3.2.10"/>
    </reaction>
</comment>
<dbReference type="EC" id="6.3.2.10" evidence="10 11"/>
<evidence type="ECO:0000256" key="7">
    <source>
        <dbReference type="ARBA" id="ARBA00022984"/>
    </source>
</evidence>
<comment type="caution">
    <text evidence="15">The sequence shown here is derived from an EMBL/GenBank/DDBJ whole genome shotgun (WGS) entry which is preliminary data.</text>
</comment>
<dbReference type="Gene3D" id="3.90.190.20">
    <property type="entry name" value="Mur ligase, C-terminal domain"/>
    <property type="match status" value="1"/>
</dbReference>
<keyword evidence="2 10" id="KW-0436">Ligase</keyword>
<keyword evidence="8 10" id="KW-0131">Cell cycle</keyword>
<dbReference type="HAMAP" id="MF_02019">
    <property type="entry name" value="MurF"/>
    <property type="match status" value="1"/>
</dbReference>
<dbReference type="GO" id="GO:0005737">
    <property type="term" value="C:cytoplasm"/>
    <property type="evidence" value="ECO:0007669"/>
    <property type="project" value="UniProtKB-SubCell"/>
</dbReference>
<evidence type="ECO:0000256" key="8">
    <source>
        <dbReference type="ARBA" id="ARBA00023306"/>
    </source>
</evidence>
<evidence type="ECO:0000259" key="12">
    <source>
        <dbReference type="Pfam" id="PF01225"/>
    </source>
</evidence>
<keyword evidence="3 10" id="KW-0132">Cell division</keyword>
<sequence length="455" mass="45992">MAGLTLGEVARVTGGRLAGVSADAVVTGPVVIDSRQVRAGALFAALPGERVDGHDYAASSIQDGAVAVVAAREVGVPAILVEDVTVALADLARHVLSRLRENGTLTVVGVTGSAGKTSVKDMLNAVFSAAGATVAPQGSFNNELGVPLTVLRAAEDTRYLVVEMGARGVGHIAHLCRIAPPDVGVVLNVGSAHASEFGSPAATAQAKGELIEALPPSGTAVLNADDPLVAAMAVRSDAEVVTFGAAGNDVRFLDAPELDADGHPHLRVLVDDQEIDLTVPQLGEHQVVNAAAALAAARASGVATALAARALAGASAGSPMRMERHVRADGLTVLNDAYNANPESTAAALRTLATVAPGDRGIAVLGAMLELGDRSDEHHEAIGRLAASLGVGRVLVVGDEAAAIARGAGSIAEVVPTADAAIRRLVPSLRADQVVLVKASRGERLERVAQALLAD</sequence>
<dbReference type="PANTHER" id="PTHR43024:SF1">
    <property type="entry name" value="UDP-N-ACETYLMURAMOYL-TRIPEPTIDE--D-ALANYL-D-ALANINE LIGASE"/>
    <property type="match status" value="1"/>
</dbReference>
<dbReference type="GO" id="GO:0008766">
    <property type="term" value="F:UDP-N-acetylmuramoylalanyl-D-glutamyl-2,6-diaminopimelate-D-alanyl-D-alanine ligase activity"/>
    <property type="evidence" value="ECO:0007669"/>
    <property type="project" value="RHEA"/>
</dbReference>
<dbReference type="SUPFAM" id="SSF63418">
    <property type="entry name" value="MurE/MurF N-terminal domain"/>
    <property type="match status" value="1"/>
</dbReference>
<keyword evidence="9 10" id="KW-0961">Cell wall biogenesis/degradation</keyword>
<dbReference type="GO" id="GO:0009252">
    <property type="term" value="P:peptidoglycan biosynthetic process"/>
    <property type="evidence" value="ECO:0007669"/>
    <property type="project" value="UniProtKB-UniRule"/>
</dbReference>
<organism evidence="15 16">
    <name type="scientific">Aeromicrobium phragmitis</name>
    <dbReference type="NCBI Taxonomy" id="2478914"/>
    <lineage>
        <taxon>Bacteria</taxon>
        <taxon>Bacillati</taxon>
        <taxon>Actinomycetota</taxon>
        <taxon>Actinomycetes</taxon>
        <taxon>Propionibacteriales</taxon>
        <taxon>Nocardioidaceae</taxon>
        <taxon>Aeromicrobium</taxon>
    </lineage>
</organism>
<dbReference type="SUPFAM" id="SSF53244">
    <property type="entry name" value="MurD-like peptide ligases, peptide-binding domain"/>
    <property type="match status" value="1"/>
</dbReference>
<evidence type="ECO:0000256" key="5">
    <source>
        <dbReference type="ARBA" id="ARBA00022840"/>
    </source>
</evidence>
<keyword evidence="5 10" id="KW-0067">ATP-binding</keyword>
<comment type="similarity">
    <text evidence="10">Belongs to the MurCDEF family. MurF subfamily.</text>
</comment>
<evidence type="ECO:0000256" key="4">
    <source>
        <dbReference type="ARBA" id="ARBA00022741"/>
    </source>
</evidence>
<dbReference type="InterPro" id="IPR036565">
    <property type="entry name" value="Mur-like_cat_sf"/>
</dbReference>
<feature type="domain" description="Mur ligase central" evidence="14">
    <location>
        <begin position="110"/>
        <end position="297"/>
    </location>
</feature>
<dbReference type="AlphaFoldDB" id="A0A3L8PPX1"/>
<evidence type="ECO:0000259" key="14">
    <source>
        <dbReference type="Pfam" id="PF08245"/>
    </source>
</evidence>
<dbReference type="SUPFAM" id="SSF53623">
    <property type="entry name" value="MurD-like peptide ligases, catalytic domain"/>
    <property type="match status" value="1"/>
</dbReference>
<feature type="binding site" evidence="10">
    <location>
        <begin position="112"/>
        <end position="118"/>
    </location>
    <ligand>
        <name>ATP</name>
        <dbReference type="ChEBI" id="CHEBI:30616"/>
    </ligand>
</feature>
<dbReference type="Pfam" id="PF02875">
    <property type="entry name" value="Mur_ligase_C"/>
    <property type="match status" value="1"/>
</dbReference>
<gene>
    <name evidence="10" type="primary">murF</name>
    <name evidence="15" type="ORF">D9V41_08440</name>
</gene>
<dbReference type="Proteomes" id="UP000282515">
    <property type="component" value="Unassembled WGS sequence"/>
</dbReference>
<keyword evidence="1 10" id="KW-0963">Cytoplasm</keyword>
<dbReference type="InterPro" id="IPR036615">
    <property type="entry name" value="Mur_ligase_C_dom_sf"/>
</dbReference>
<keyword evidence="4 10" id="KW-0547">Nucleotide-binding</keyword>
<dbReference type="InterPro" id="IPR004101">
    <property type="entry name" value="Mur_ligase_C"/>
</dbReference>
<dbReference type="NCBIfam" id="TIGR01143">
    <property type="entry name" value="murF"/>
    <property type="match status" value="1"/>
</dbReference>